<reference evidence="2" key="1">
    <citation type="submission" date="2022-11" db="UniProtKB">
        <authorList>
            <consortium name="WormBaseParasite"/>
        </authorList>
    </citation>
    <scope>IDENTIFICATION</scope>
</reference>
<accession>A0A915AVW0</accession>
<protein>
    <submittedName>
        <fullName evidence="2">Uncharacterized protein</fullName>
    </submittedName>
</protein>
<name>A0A915AVW0_PARUN</name>
<dbReference type="WBParaSite" id="PgR016_g040_t01">
    <property type="protein sequence ID" value="PgR016_g040_t01"/>
    <property type="gene ID" value="PgR016_g040"/>
</dbReference>
<evidence type="ECO:0000313" key="2">
    <source>
        <dbReference type="WBParaSite" id="PgR016_g040_t01"/>
    </source>
</evidence>
<dbReference type="AlphaFoldDB" id="A0A915AVW0"/>
<proteinExistence type="predicted"/>
<sequence>KLHSTLASKVQQFHLIHTRVHRLVQSTIIISFRSKESSLSVMIDASLFTAANCTKTNIRSENVIATSTRKHSTSESKNVALKLKRNCRKTNSESSSFKLTITLYC</sequence>
<organism evidence="1 2">
    <name type="scientific">Parascaris univalens</name>
    <name type="common">Nematode worm</name>
    <dbReference type="NCBI Taxonomy" id="6257"/>
    <lineage>
        <taxon>Eukaryota</taxon>
        <taxon>Metazoa</taxon>
        <taxon>Ecdysozoa</taxon>
        <taxon>Nematoda</taxon>
        <taxon>Chromadorea</taxon>
        <taxon>Rhabditida</taxon>
        <taxon>Spirurina</taxon>
        <taxon>Ascaridomorpha</taxon>
        <taxon>Ascaridoidea</taxon>
        <taxon>Ascarididae</taxon>
        <taxon>Parascaris</taxon>
    </lineage>
</organism>
<dbReference type="Proteomes" id="UP000887569">
    <property type="component" value="Unplaced"/>
</dbReference>
<keyword evidence="1" id="KW-1185">Reference proteome</keyword>
<evidence type="ECO:0000313" key="1">
    <source>
        <dbReference type="Proteomes" id="UP000887569"/>
    </source>
</evidence>